<dbReference type="SUPFAM" id="SSF81296">
    <property type="entry name" value="E set domains"/>
    <property type="match status" value="2"/>
</dbReference>
<evidence type="ECO:0000256" key="1">
    <source>
        <dbReference type="ARBA" id="ARBA00022737"/>
    </source>
</evidence>
<evidence type="ECO:0000313" key="6">
    <source>
        <dbReference type="EMBL" id="KAH0463704.1"/>
    </source>
</evidence>
<dbReference type="Pfam" id="PF17963">
    <property type="entry name" value="Big_9"/>
    <property type="match status" value="1"/>
</dbReference>
<dbReference type="PANTHER" id="PTHR38537">
    <property type="entry name" value="JITTERBUG, ISOFORM N"/>
    <property type="match status" value="1"/>
</dbReference>
<dbReference type="SMART" id="SM00557">
    <property type="entry name" value="IG_FLMN"/>
    <property type="match status" value="1"/>
</dbReference>
<dbReference type="Gene3D" id="2.60.40.2810">
    <property type="match status" value="1"/>
</dbReference>
<dbReference type="InterPro" id="IPR014756">
    <property type="entry name" value="Ig_E-set"/>
</dbReference>
<feature type="domain" description="GEX2 N-terminal Ig-like" evidence="5">
    <location>
        <begin position="154"/>
        <end position="258"/>
    </location>
</feature>
<dbReference type="GO" id="GO:0051015">
    <property type="term" value="F:actin filament binding"/>
    <property type="evidence" value="ECO:0007669"/>
    <property type="project" value="InterPro"/>
</dbReference>
<dbReference type="InterPro" id="IPR044801">
    <property type="entry name" value="Filamin"/>
</dbReference>
<organism evidence="6 7">
    <name type="scientific">Dendrobium chrysotoxum</name>
    <name type="common">Orchid</name>
    <dbReference type="NCBI Taxonomy" id="161865"/>
    <lineage>
        <taxon>Eukaryota</taxon>
        <taxon>Viridiplantae</taxon>
        <taxon>Streptophyta</taxon>
        <taxon>Embryophyta</taxon>
        <taxon>Tracheophyta</taxon>
        <taxon>Spermatophyta</taxon>
        <taxon>Magnoliopsida</taxon>
        <taxon>Liliopsida</taxon>
        <taxon>Asparagales</taxon>
        <taxon>Orchidaceae</taxon>
        <taxon>Epidendroideae</taxon>
        <taxon>Malaxideae</taxon>
        <taxon>Dendrobiinae</taxon>
        <taxon>Dendrobium</taxon>
    </lineage>
</organism>
<name>A0AAV7H6J1_DENCH</name>
<dbReference type="AlphaFoldDB" id="A0AAV7H6J1"/>
<protein>
    <recommendedName>
        <fullName evidence="5">GEX2 N-terminal Ig-like domain-containing protein</fullName>
    </recommendedName>
</protein>
<dbReference type="InterPro" id="IPR017868">
    <property type="entry name" value="Filamin/ABP280_repeat-like"/>
</dbReference>
<gene>
    <name evidence="6" type="ORF">IEQ34_008286</name>
</gene>
<dbReference type="InterPro" id="IPR001298">
    <property type="entry name" value="Filamin/ABP280_rpt"/>
</dbReference>
<dbReference type="InterPro" id="IPR056434">
    <property type="entry name" value="Ig_GEX2_N"/>
</dbReference>
<keyword evidence="4" id="KW-0732">Signal</keyword>
<evidence type="ECO:0000256" key="3">
    <source>
        <dbReference type="SAM" id="Phobius"/>
    </source>
</evidence>
<feature type="repeat" description="Filamin" evidence="2">
    <location>
        <begin position="544"/>
        <end position="615"/>
    </location>
</feature>
<dbReference type="Pfam" id="PF23616">
    <property type="entry name" value="Ig_GEX2_N"/>
    <property type="match status" value="2"/>
</dbReference>
<dbReference type="GO" id="GO:0030036">
    <property type="term" value="P:actin cytoskeleton organization"/>
    <property type="evidence" value="ECO:0007669"/>
    <property type="project" value="InterPro"/>
</dbReference>
<feature type="signal peptide" evidence="4">
    <location>
        <begin position="1"/>
        <end position="27"/>
    </location>
</feature>
<evidence type="ECO:0000313" key="7">
    <source>
        <dbReference type="Proteomes" id="UP000775213"/>
    </source>
</evidence>
<sequence>MGSMRRLIELCCIVLWLERLVFPPVLTEAYQSTSERGFGVTIPNPCFAVSWLDDKTTYQAGDMATIKIKLLNNSLNGNISTNKMQFSVSVSGKKGNSSYISAVFPYVDGDPMFWNISFTPIQVGNFSVVVVEDFSGVIDSSLHFSVIAGLMYPSACLPSWMDSSEESVAGTKTYLLIYPKDAFGNNISSVDMPTSDHFTLSASYPNGSAAEIFNFVSSSWNDMGYFFIEFIPTVAGRLMLHVYGDNQTLNGSPLPFTVISGLLNVTNSITKWKHEISSLQIFSKLQIFIHQKDQFGNLVPGFYPFDAQVIQKATGLSVPVADLLFEEVEYGVQLLSFVVSEPGDFMITIFNAKLNESISNLPYSVFVGYCHGLNSFANGSGLISSVAGRMSRFTVFLEDAYGNPSPVEAEQLYVEICRRSSNLMIRPIIFPLRGFNGTFHGSVSGSIDISKGTSGFLPVMISKRNRTFIGNYTVQASEFRITYFPEKSGDYEIRLFCGNIPLNNGISYSMKVLPGFVDTSKSRVANFESEVKRLGKIEVLVELVDSYWNSVPSQEANLNLQLQGPNSSSLLKTAFVENKDGPYIGYFSPRTPGTYNICVRFEEKILSPCPIKFHVYESKYFPRADNDSVSVWEDESVVFDVLSNDYVSDGQVSLIGFSKPLHGSLLQFGKLFRYTPFKGYFGNDSFLYNITDSNNNVAVGAVFISVLCKPPQFISLPLQLNVTEDLLSPQFGGFPGFEIRYSDKQENISLTISAKFGSVYLAPSPIVISEPVGGMLSIRRGGRTGKDLILVGPIEVINSALQLIQYLSNENFYGDDTLSLYAKNKNGIQDSYVAVFVKPINDPPKIHVPNFITLVGNEARDDFQLFDKQRDFFEFSITESDIFHYPGNRSHLMVMFSVEVNDGLLSTTLPVHLIKTAELKIKSSNQWQPLQTFVTIANQFVMRGKGIRFQGTIGDCNNAMQRLFFQGENLDALLTITVNDLGNYGCYLDCTDIMSFPCSVEATVILIKRRPLNSTTAFLLGSAIFFEIATLFLLGGLLLFFICKCMIALHIERKNDDNSQSLHKEELIKNHNEKIRQRIRPQESELPLSYASFGNNHQLNSPHIEMQKQPHSD</sequence>
<keyword evidence="1" id="KW-0677">Repeat</keyword>
<proteinExistence type="predicted"/>
<keyword evidence="3" id="KW-0472">Membrane</keyword>
<evidence type="ECO:0000256" key="2">
    <source>
        <dbReference type="PROSITE-ProRule" id="PRU00087"/>
    </source>
</evidence>
<keyword evidence="7" id="KW-1185">Reference proteome</keyword>
<dbReference type="InterPro" id="IPR013783">
    <property type="entry name" value="Ig-like_fold"/>
</dbReference>
<dbReference type="GO" id="GO:0048235">
    <property type="term" value="P:pollen sperm cell differentiation"/>
    <property type="evidence" value="ECO:0007669"/>
    <property type="project" value="TreeGrafter"/>
</dbReference>
<dbReference type="PROSITE" id="PS50194">
    <property type="entry name" value="FILAMIN_REPEAT"/>
    <property type="match status" value="1"/>
</dbReference>
<evidence type="ECO:0000256" key="4">
    <source>
        <dbReference type="SAM" id="SignalP"/>
    </source>
</evidence>
<dbReference type="PANTHER" id="PTHR38537:SF8">
    <property type="entry name" value="FILAMIN-A"/>
    <property type="match status" value="1"/>
</dbReference>
<feature type="transmembrane region" description="Helical" evidence="3">
    <location>
        <begin position="1017"/>
        <end position="1043"/>
    </location>
</feature>
<keyword evidence="3" id="KW-0812">Transmembrane</keyword>
<accession>A0AAV7H6J1</accession>
<dbReference type="Proteomes" id="UP000775213">
    <property type="component" value="Unassembled WGS sequence"/>
</dbReference>
<evidence type="ECO:0000259" key="5">
    <source>
        <dbReference type="Pfam" id="PF23616"/>
    </source>
</evidence>
<keyword evidence="3" id="KW-1133">Transmembrane helix</keyword>
<comment type="caution">
    <text evidence="6">The sequence shown here is derived from an EMBL/GenBank/DDBJ whole genome shotgun (WGS) entry which is preliminary data.</text>
</comment>
<feature type="chain" id="PRO_5043485006" description="GEX2 N-terminal Ig-like domain-containing protein" evidence="4">
    <location>
        <begin position="28"/>
        <end position="1113"/>
    </location>
</feature>
<reference evidence="6 7" key="1">
    <citation type="journal article" date="2021" name="Hortic Res">
        <title>Chromosome-scale assembly of the Dendrobium chrysotoxum genome enhances the understanding of orchid evolution.</title>
        <authorList>
            <person name="Zhang Y."/>
            <person name="Zhang G.Q."/>
            <person name="Zhang D."/>
            <person name="Liu X.D."/>
            <person name="Xu X.Y."/>
            <person name="Sun W.H."/>
            <person name="Yu X."/>
            <person name="Zhu X."/>
            <person name="Wang Z.W."/>
            <person name="Zhao X."/>
            <person name="Zhong W.Y."/>
            <person name="Chen H."/>
            <person name="Yin W.L."/>
            <person name="Huang T."/>
            <person name="Niu S.C."/>
            <person name="Liu Z.J."/>
        </authorList>
    </citation>
    <scope>NUCLEOTIDE SEQUENCE [LARGE SCALE GENOMIC DNA]</scope>
    <source>
        <strain evidence="6">Lindl</strain>
    </source>
</reference>
<feature type="domain" description="GEX2 N-terminal Ig-like" evidence="5">
    <location>
        <begin position="46"/>
        <end position="146"/>
    </location>
</feature>
<dbReference type="Gene3D" id="2.60.40.10">
    <property type="entry name" value="Immunoglobulins"/>
    <property type="match status" value="3"/>
</dbReference>
<dbReference type="EMBL" id="JAGFBR010000008">
    <property type="protein sequence ID" value="KAH0463704.1"/>
    <property type="molecule type" value="Genomic_DNA"/>
</dbReference>